<evidence type="ECO:0000256" key="1">
    <source>
        <dbReference type="SAM" id="SignalP"/>
    </source>
</evidence>
<dbReference type="OrthoDB" id="9922973at2"/>
<accession>A0A3A9WI45</accession>
<proteinExistence type="predicted"/>
<keyword evidence="1" id="KW-0732">Signal</keyword>
<comment type="caution">
    <text evidence="2">The sequence shown here is derived from an EMBL/GenBank/DDBJ whole genome shotgun (WGS) entry which is preliminary data.</text>
</comment>
<dbReference type="Proteomes" id="UP000275024">
    <property type="component" value="Unassembled WGS sequence"/>
</dbReference>
<reference evidence="4 5" key="1">
    <citation type="submission" date="2018-09" db="EMBL/GenBank/DDBJ databases">
        <title>Streptomyces sp. nov. DS1-2, an endophytic actinomycete isolated from roots of Dendrobium scabrilingue.</title>
        <authorList>
            <person name="Kuncharoen N."/>
            <person name="Kudo T."/>
            <person name="Ohkuma M."/>
            <person name="Yuki M."/>
            <person name="Tanasupawat S."/>
        </authorList>
    </citation>
    <scope>NUCLEOTIDE SEQUENCE [LARGE SCALE GENOMIC DNA]</scope>
    <source>
        <strain evidence="2 5">AZ1-7</strain>
        <strain evidence="3 4">DS1-2</strain>
    </source>
</reference>
<dbReference type="Proteomes" id="UP000268652">
    <property type="component" value="Unassembled WGS sequence"/>
</dbReference>
<dbReference type="AlphaFoldDB" id="A0A3A9WI45"/>
<evidence type="ECO:0000313" key="4">
    <source>
        <dbReference type="Proteomes" id="UP000268652"/>
    </source>
</evidence>
<name>A0A3A9WI45_9ACTN</name>
<keyword evidence="4" id="KW-1185">Reference proteome</keyword>
<gene>
    <name evidence="3" type="ORF">D7318_06985</name>
    <name evidence="2" type="ORF">D7319_03495</name>
</gene>
<organism evidence="2 5">
    <name type="scientific">Streptomyces radicis</name>
    <dbReference type="NCBI Taxonomy" id="1750517"/>
    <lineage>
        <taxon>Bacteria</taxon>
        <taxon>Bacillati</taxon>
        <taxon>Actinomycetota</taxon>
        <taxon>Actinomycetes</taxon>
        <taxon>Kitasatosporales</taxon>
        <taxon>Streptomycetaceae</taxon>
        <taxon>Streptomyces</taxon>
    </lineage>
</organism>
<dbReference type="EMBL" id="RBDY01000003">
    <property type="protein sequence ID" value="RKN25966.1"/>
    <property type="molecule type" value="Genomic_DNA"/>
</dbReference>
<sequence length="70" mass="6807">MRIRSVLTASAMAAAIIVGGAGGALAYKGDDTADPSAGAAEFGTCGIYAGVIEDNPVFGSGCAGGRLAWK</sequence>
<feature type="chain" id="PRO_5017243013" evidence="1">
    <location>
        <begin position="27"/>
        <end position="70"/>
    </location>
</feature>
<evidence type="ECO:0000313" key="5">
    <source>
        <dbReference type="Proteomes" id="UP000275024"/>
    </source>
</evidence>
<evidence type="ECO:0000313" key="2">
    <source>
        <dbReference type="EMBL" id="RKN11983.1"/>
    </source>
</evidence>
<feature type="signal peptide" evidence="1">
    <location>
        <begin position="1"/>
        <end position="26"/>
    </location>
</feature>
<evidence type="ECO:0000313" key="3">
    <source>
        <dbReference type="EMBL" id="RKN25966.1"/>
    </source>
</evidence>
<dbReference type="EMBL" id="RBDX01000002">
    <property type="protein sequence ID" value="RKN11983.1"/>
    <property type="molecule type" value="Genomic_DNA"/>
</dbReference>
<dbReference type="RefSeq" id="WP_120695977.1">
    <property type="nucleotide sequence ID" value="NZ_RBDX01000002.1"/>
</dbReference>
<protein>
    <submittedName>
        <fullName evidence="2">Uncharacterized protein</fullName>
    </submittedName>
</protein>